<dbReference type="PANTHER" id="PTHR38887">
    <property type="entry name" value="CHROMOSOME 21, WHOLE GENOME SHOTGUN SEQUENCE"/>
    <property type="match status" value="1"/>
</dbReference>
<dbReference type="OrthoDB" id="3068835at2759"/>
<reference evidence="2 3" key="1">
    <citation type="journal article" date="2019" name="Nat. Ecol. Evol.">
        <title>Megaphylogeny resolves global patterns of mushroom evolution.</title>
        <authorList>
            <person name="Varga T."/>
            <person name="Krizsan K."/>
            <person name="Foldi C."/>
            <person name="Dima B."/>
            <person name="Sanchez-Garcia M."/>
            <person name="Sanchez-Ramirez S."/>
            <person name="Szollosi G.J."/>
            <person name="Szarkandi J.G."/>
            <person name="Papp V."/>
            <person name="Albert L."/>
            <person name="Andreopoulos W."/>
            <person name="Angelini C."/>
            <person name="Antonin V."/>
            <person name="Barry K.W."/>
            <person name="Bougher N.L."/>
            <person name="Buchanan P."/>
            <person name="Buyck B."/>
            <person name="Bense V."/>
            <person name="Catcheside P."/>
            <person name="Chovatia M."/>
            <person name="Cooper J."/>
            <person name="Damon W."/>
            <person name="Desjardin D."/>
            <person name="Finy P."/>
            <person name="Geml J."/>
            <person name="Haridas S."/>
            <person name="Hughes K."/>
            <person name="Justo A."/>
            <person name="Karasinski D."/>
            <person name="Kautmanova I."/>
            <person name="Kiss B."/>
            <person name="Kocsube S."/>
            <person name="Kotiranta H."/>
            <person name="LaButti K.M."/>
            <person name="Lechner B.E."/>
            <person name="Liimatainen K."/>
            <person name="Lipzen A."/>
            <person name="Lukacs Z."/>
            <person name="Mihaltcheva S."/>
            <person name="Morgado L.N."/>
            <person name="Niskanen T."/>
            <person name="Noordeloos M.E."/>
            <person name="Ohm R.A."/>
            <person name="Ortiz-Santana B."/>
            <person name="Ovrebo C."/>
            <person name="Racz N."/>
            <person name="Riley R."/>
            <person name="Savchenko A."/>
            <person name="Shiryaev A."/>
            <person name="Soop K."/>
            <person name="Spirin V."/>
            <person name="Szebenyi C."/>
            <person name="Tomsovsky M."/>
            <person name="Tulloss R.E."/>
            <person name="Uehling J."/>
            <person name="Grigoriev I.V."/>
            <person name="Vagvolgyi C."/>
            <person name="Papp T."/>
            <person name="Martin F.M."/>
            <person name="Miettinen O."/>
            <person name="Hibbett D.S."/>
            <person name="Nagy L.G."/>
        </authorList>
    </citation>
    <scope>NUCLEOTIDE SEQUENCE [LARGE SCALE GENOMIC DNA]</scope>
    <source>
        <strain evidence="2 3">CBS 962.96</strain>
    </source>
</reference>
<dbReference type="InterPro" id="IPR053221">
    <property type="entry name" value="Burnettramic_acid_biosynth"/>
</dbReference>
<dbReference type="EMBL" id="ML179678">
    <property type="protein sequence ID" value="THU83209.1"/>
    <property type="molecule type" value="Genomic_DNA"/>
</dbReference>
<evidence type="ECO:0000313" key="2">
    <source>
        <dbReference type="EMBL" id="THU83209.1"/>
    </source>
</evidence>
<keyword evidence="3" id="KW-1185">Reference proteome</keyword>
<dbReference type="AlphaFoldDB" id="A0A4S8L3Z2"/>
<dbReference type="Proteomes" id="UP000297245">
    <property type="component" value="Unassembled WGS sequence"/>
</dbReference>
<proteinExistence type="predicted"/>
<accession>A0A4S8L3Z2</accession>
<feature type="region of interest" description="Disordered" evidence="1">
    <location>
        <begin position="326"/>
        <end position="357"/>
    </location>
</feature>
<feature type="region of interest" description="Disordered" evidence="1">
    <location>
        <begin position="43"/>
        <end position="80"/>
    </location>
</feature>
<feature type="compositionally biased region" description="Polar residues" evidence="1">
    <location>
        <begin position="20"/>
        <end position="30"/>
    </location>
</feature>
<evidence type="ECO:0000256" key="1">
    <source>
        <dbReference type="SAM" id="MobiDB-lite"/>
    </source>
</evidence>
<feature type="compositionally biased region" description="Basic and acidic residues" evidence="1">
    <location>
        <begin position="55"/>
        <end position="79"/>
    </location>
</feature>
<dbReference type="PANTHER" id="PTHR38887:SF1">
    <property type="entry name" value="RAS MODIFICATION PROTEIN ERF4"/>
    <property type="match status" value="1"/>
</dbReference>
<sequence length="481" mass="53430">MSRPSSTIEDNPPSYAASPPSDTSPVAASSGIQLRRDADLLIRHFLPSSPPDRTLSQDEQRRPDDHGESTNQETDHRTSDALPLPLCIPQISVSAEWDSAFARGYNDQLRSLGISQQMLLNLIDGLNLAISASPPLVVSLVGRAIGFVPYHWAMIASVIIITTAEVGIKVLSKTISDRYLRTANFNLFHPRGLSVRLCTTPAMLMLIQSSNSNSAGPIVRAIADKPVPIPPGEIPEGAVLRRQLTVVQDPGLALPLQFEGMPPPLEPKGVMDRMSELGVKAGNWKETRKERRNKERRRMLKRLDEEALENGGSRLNLGSSFVRGLGTRGGSSTDLAGRGHDNTTGNSGGPETQGGSFSFKKIASRATEYFDERWMRLETEREKFARTLNNVVGRRGMLSPVLGLLETPMQRKVAEQDLLERWAMDKIEHIEIAESLDDEEQVDEETWRMEMIHEREELREETDILEEHGDDTSSSRRDTVE</sequence>
<feature type="region of interest" description="Disordered" evidence="1">
    <location>
        <begin position="458"/>
        <end position="481"/>
    </location>
</feature>
<organism evidence="2 3">
    <name type="scientific">Dendrothele bispora (strain CBS 962.96)</name>
    <dbReference type="NCBI Taxonomy" id="1314807"/>
    <lineage>
        <taxon>Eukaryota</taxon>
        <taxon>Fungi</taxon>
        <taxon>Dikarya</taxon>
        <taxon>Basidiomycota</taxon>
        <taxon>Agaricomycotina</taxon>
        <taxon>Agaricomycetes</taxon>
        <taxon>Agaricomycetidae</taxon>
        <taxon>Agaricales</taxon>
        <taxon>Agaricales incertae sedis</taxon>
        <taxon>Dendrothele</taxon>
    </lineage>
</organism>
<gene>
    <name evidence="2" type="ORF">K435DRAFT_971656</name>
</gene>
<feature type="region of interest" description="Disordered" evidence="1">
    <location>
        <begin position="1"/>
        <end position="30"/>
    </location>
</feature>
<evidence type="ECO:0000313" key="3">
    <source>
        <dbReference type="Proteomes" id="UP000297245"/>
    </source>
</evidence>
<name>A0A4S8L3Z2_DENBC</name>
<protein>
    <submittedName>
        <fullName evidence="2">Uncharacterized protein</fullName>
    </submittedName>
</protein>